<feature type="compositionally biased region" description="Polar residues" evidence="1">
    <location>
        <begin position="262"/>
        <end position="272"/>
    </location>
</feature>
<evidence type="ECO:0000259" key="2">
    <source>
        <dbReference type="SMART" id="SM01001"/>
    </source>
</evidence>
<comment type="caution">
    <text evidence="3">The sequence shown here is derived from an EMBL/GenBank/DDBJ whole genome shotgun (WGS) entry which is preliminary data.</text>
</comment>
<dbReference type="PANTHER" id="PTHR43064:SF1">
    <property type="entry name" value="SLL1489 PROTEIN"/>
    <property type="match status" value="1"/>
</dbReference>
<protein>
    <submittedName>
        <fullName evidence="3">Nickel pincer cofactor biosynthesis protein LarB</fullName>
    </submittedName>
</protein>
<dbReference type="InterPro" id="IPR000031">
    <property type="entry name" value="PurE_dom"/>
</dbReference>
<dbReference type="Pfam" id="PF00731">
    <property type="entry name" value="AIRC"/>
    <property type="match status" value="1"/>
</dbReference>
<dbReference type="Gene3D" id="3.40.50.1970">
    <property type="match status" value="1"/>
</dbReference>
<dbReference type="SMART" id="SM01001">
    <property type="entry name" value="AIRC"/>
    <property type="match status" value="1"/>
</dbReference>
<organism evidence="3 4">
    <name type="scientific">Thermogemmata fonticola</name>
    <dbReference type="NCBI Taxonomy" id="2755323"/>
    <lineage>
        <taxon>Bacteria</taxon>
        <taxon>Pseudomonadati</taxon>
        <taxon>Planctomycetota</taxon>
        <taxon>Planctomycetia</taxon>
        <taxon>Gemmatales</taxon>
        <taxon>Gemmataceae</taxon>
        <taxon>Thermogemmata</taxon>
    </lineage>
</organism>
<dbReference type="RefSeq" id="WP_194539736.1">
    <property type="nucleotide sequence ID" value="NZ_JACEFB010000021.1"/>
</dbReference>
<reference evidence="3 4" key="1">
    <citation type="submission" date="2020-07" db="EMBL/GenBank/DDBJ databases">
        <title>Thermogemmata thermophila gen. nov., sp. nov., a novel moderate thermophilic planctomycete from a Kamchatka hot spring.</title>
        <authorList>
            <person name="Elcheninov A.G."/>
            <person name="Podosokorskaya O.A."/>
            <person name="Kovaleva O.L."/>
            <person name="Novikov A."/>
            <person name="Bonch-Osmolovskaya E.A."/>
            <person name="Toshchakov S.V."/>
            <person name="Kublanov I.V."/>
        </authorList>
    </citation>
    <scope>NUCLEOTIDE SEQUENCE [LARGE SCALE GENOMIC DNA]</scope>
    <source>
        <strain evidence="3 4">2918</strain>
    </source>
</reference>
<keyword evidence="4" id="KW-1185">Reference proteome</keyword>
<dbReference type="GO" id="GO:0016787">
    <property type="term" value="F:hydrolase activity"/>
    <property type="evidence" value="ECO:0007669"/>
    <property type="project" value="InterPro"/>
</dbReference>
<dbReference type="EMBL" id="JACEFB010000021">
    <property type="protein sequence ID" value="MBA2227871.1"/>
    <property type="molecule type" value="Genomic_DNA"/>
</dbReference>
<dbReference type="AlphaFoldDB" id="A0A7V9AD15"/>
<evidence type="ECO:0000313" key="4">
    <source>
        <dbReference type="Proteomes" id="UP000542342"/>
    </source>
</evidence>
<accession>A0A7V9AD15</accession>
<proteinExistence type="predicted"/>
<dbReference type="GO" id="GO:0006189">
    <property type="term" value="P:'de novo' IMP biosynthetic process"/>
    <property type="evidence" value="ECO:0007669"/>
    <property type="project" value="InterPro"/>
</dbReference>
<feature type="region of interest" description="Disordered" evidence="1">
    <location>
        <begin position="252"/>
        <end position="272"/>
    </location>
</feature>
<sequence>MLAEGELRSLLEAVRQGSLSVEAAMQRLSQPAVAELGYATLDLQRAQRCGFPEVVFAEGKTKEWIEGAVRRLREAGQDCFVTRVNEEQARHLAACFPEAEQDRLARTFWWPAAGERPAPQGRVCVVTAGTSDLPVAQEALVTARVMGAAVEMIVDVGVAGVHRILRQRDRLAQADAVVVVAGMDGALPSVVGGLVSCPVIACPTSVGYGASFGGLAALLTMLNSCAAGVAVVNIDAGFKAGDIAARIARRAAGAAPVPAPRSTPTDPACSSP</sequence>
<name>A0A7V9AD15_9BACT</name>
<dbReference type="NCBIfam" id="NF033503">
    <property type="entry name" value="LarB"/>
    <property type="match status" value="1"/>
</dbReference>
<dbReference type="InterPro" id="IPR039476">
    <property type="entry name" value="P2CMN_synthase_LarB"/>
</dbReference>
<gene>
    <name evidence="3" type="primary">larB</name>
    <name evidence="3" type="ORF">H0921_17055</name>
</gene>
<evidence type="ECO:0000256" key="1">
    <source>
        <dbReference type="SAM" id="MobiDB-lite"/>
    </source>
</evidence>
<dbReference type="SUPFAM" id="SSF52255">
    <property type="entry name" value="N5-CAIR mutase (phosphoribosylaminoimidazole carboxylase, PurE)"/>
    <property type="match status" value="1"/>
</dbReference>
<evidence type="ECO:0000313" key="3">
    <source>
        <dbReference type="EMBL" id="MBA2227871.1"/>
    </source>
</evidence>
<dbReference type="PANTHER" id="PTHR43064">
    <property type="entry name" value="PHOSPHORIBOSYLAMINOIMIDAZOLE CARBOXYLASE-RELATED"/>
    <property type="match status" value="1"/>
</dbReference>
<feature type="domain" description="PurE" evidence="2">
    <location>
        <begin position="121"/>
        <end position="253"/>
    </location>
</feature>
<dbReference type="Proteomes" id="UP000542342">
    <property type="component" value="Unassembled WGS sequence"/>
</dbReference>